<dbReference type="SUPFAM" id="SSF53474">
    <property type="entry name" value="alpha/beta-Hydrolases"/>
    <property type="match status" value="1"/>
</dbReference>
<dbReference type="InterPro" id="IPR000639">
    <property type="entry name" value="Epox_hydrolase-like"/>
</dbReference>
<dbReference type="Proteomes" id="UP000663854">
    <property type="component" value="Unassembled WGS sequence"/>
</dbReference>
<name>A0A814DM72_9BILA</name>
<comment type="caution">
    <text evidence="3">The sequence shown here is derived from an EMBL/GenBank/DDBJ whole genome shotgun (WGS) entry which is preliminary data.</text>
</comment>
<reference evidence="3" key="1">
    <citation type="submission" date="2021-02" db="EMBL/GenBank/DDBJ databases">
        <authorList>
            <person name="Nowell W R."/>
        </authorList>
    </citation>
    <scope>NUCLEOTIDE SEQUENCE</scope>
</reference>
<dbReference type="PRINTS" id="PR00412">
    <property type="entry name" value="EPOXHYDRLASE"/>
</dbReference>
<protein>
    <recommendedName>
        <fullName evidence="1">AB hydrolase-1 domain-containing protein</fullName>
    </recommendedName>
</protein>
<dbReference type="PANTHER" id="PTHR43689:SF8">
    <property type="entry name" value="ALPHA_BETA-HYDROLASES SUPERFAMILY PROTEIN"/>
    <property type="match status" value="1"/>
</dbReference>
<evidence type="ECO:0000313" key="3">
    <source>
        <dbReference type="EMBL" id="CAF0955968.1"/>
    </source>
</evidence>
<evidence type="ECO:0000313" key="2">
    <source>
        <dbReference type="EMBL" id="CAF0918345.1"/>
    </source>
</evidence>
<dbReference type="AlphaFoldDB" id="A0A814DM72"/>
<evidence type="ECO:0000259" key="1">
    <source>
        <dbReference type="Pfam" id="PF00561"/>
    </source>
</evidence>
<dbReference type="Proteomes" id="UP000663870">
    <property type="component" value="Unassembled WGS sequence"/>
</dbReference>
<dbReference type="GO" id="GO:0003824">
    <property type="term" value="F:catalytic activity"/>
    <property type="evidence" value="ECO:0007669"/>
    <property type="project" value="InterPro"/>
</dbReference>
<dbReference type="PANTHER" id="PTHR43689">
    <property type="entry name" value="HYDROLASE"/>
    <property type="match status" value="1"/>
</dbReference>
<dbReference type="PRINTS" id="PR00111">
    <property type="entry name" value="ABHYDROLASE"/>
</dbReference>
<dbReference type="EMBL" id="CAJNOH010000162">
    <property type="protein sequence ID" value="CAF0918345.1"/>
    <property type="molecule type" value="Genomic_DNA"/>
</dbReference>
<evidence type="ECO:0000313" key="4">
    <source>
        <dbReference type="Proteomes" id="UP000663870"/>
    </source>
</evidence>
<feature type="domain" description="AB hydrolase-1" evidence="1">
    <location>
        <begin position="35"/>
        <end position="280"/>
    </location>
</feature>
<gene>
    <name evidence="3" type="ORF">JXQ802_LOCUS11939</name>
    <name evidence="2" type="ORF">PYM288_LOCUS10390</name>
</gene>
<accession>A0A814DM72</accession>
<dbReference type="InterPro" id="IPR000073">
    <property type="entry name" value="AB_hydrolase_1"/>
</dbReference>
<organism evidence="3 4">
    <name type="scientific">Rotaria sordida</name>
    <dbReference type="NCBI Taxonomy" id="392033"/>
    <lineage>
        <taxon>Eukaryota</taxon>
        <taxon>Metazoa</taxon>
        <taxon>Spiralia</taxon>
        <taxon>Gnathifera</taxon>
        <taxon>Rotifera</taxon>
        <taxon>Eurotatoria</taxon>
        <taxon>Bdelloidea</taxon>
        <taxon>Philodinida</taxon>
        <taxon>Philodinidae</taxon>
        <taxon>Rotaria</taxon>
    </lineage>
</organism>
<sequence length="295" mass="33681">MTSSPTSYFITVRGIHIHYNLAIPNNRTCSENNGTIVFIHGFLCSTFTWNKCLQPLADLTGYQVLAYDRLGFGLTERILNGELYTRKNEELIALELLNQLNILNNIHLVSSSSGAVIAFDIAIARPDLIQSIIFIAPYGLVTFQYSAGPISRLFLGIQPIQYLIKFGLTHFLPFKNAYYNEDIANDNITREGYLKPIRDDPLFIKSFVLFIQNYDASSSNTLWNKLDKKLKILIIIGEQDKIVPKENIQEFYNILKQNRSSESITEYVIISQCGHLLQEEQADKLITLINQFIRC</sequence>
<keyword evidence="4" id="KW-1185">Reference proteome</keyword>
<proteinExistence type="predicted"/>
<dbReference type="Gene3D" id="3.40.50.1820">
    <property type="entry name" value="alpha/beta hydrolase"/>
    <property type="match status" value="1"/>
</dbReference>
<dbReference type="EMBL" id="CAJNOL010000241">
    <property type="protein sequence ID" value="CAF0955968.1"/>
    <property type="molecule type" value="Genomic_DNA"/>
</dbReference>
<dbReference type="InterPro" id="IPR029058">
    <property type="entry name" value="AB_hydrolase_fold"/>
</dbReference>
<dbReference type="Pfam" id="PF00561">
    <property type="entry name" value="Abhydrolase_1"/>
    <property type="match status" value="1"/>
</dbReference>